<dbReference type="AlphaFoldDB" id="A0A9D3NY43"/>
<proteinExistence type="predicted"/>
<protein>
    <submittedName>
        <fullName evidence="1">Uncharacterized protein</fullName>
    </submittedName>
</protein>
<accession>A0A9D3NY43</accession>
<sequence length="90" mass="10709">MLLLTPLTSHRIRRDRLKQVSLANGERKLLSVEPKGKPDQSIYKIPFKFCIWSRAHLLTDRNGRQLFSRIYSLFRTPTVCTAFYKREKRD</sequence>
<evidence type="ECO:0000313" key="1">
    <source>
        <dbReference type="EMBL" id="KAG7331133.1"/>
    </source>
</evidence>
<reference evidence="1 2" key="1">
    <citation type="submission" date="2021-06" db="EMBL/GenBank/DDBJ databases">
        <title>Chromosome-level genome assembly of the red-tail catfish (Hemibagrus wyckioides).</title>
        <authorList>
            <person name="Shao F."/>
        </authorList>
    </citation>
    <scope>NUCLEOTIDE SEQUENCE [LARGE SCALE GENOMIC DNA]</scope>
    <source>
        <strain evidence="1">EC202008001</strain>
        <tissue evidence="1">Blood</tissue>
    </source>
</reference>
<dbReference type="EMBL" id="JAHKSW010000006">
    <property type="protein sequence ID" value="KAG7331133.1"/>
    <property type="molecule type" value="Genomic_DNA"/>
</dbReference>
<comment type="caution">
    <text evidence="1">The sequence shown here is derived from an EMBL/GenBank/DDBJ whole genome shotgun (WGS) entry which is preliminary data.</text>
</comment>
<evidence type="ECO:0000313" key="2">
    <source>
        <dbReference type="Proteomes" id="UP000824219"/>
    </source>
</evidence>
<name>A0A9D3NY43_9TELE</name>
<gene>
    <name evidence="1" type="ORF">KOW79_005102</name>
</gene>
<dbReference type="Proteomes" id="UP000824219">
    <property type="component" value="Linkage Group LG06"/>
</dbReference>
<keyword evidence="2" id="KW-1185">Reference proteome</keyword>
<organism evidence="1 2">
    <name type="scientific">Hemibagrus wyckioides</name>
    <dbReference type="NCBI Taxonomy" id="337641"/>
    <lineage>
        <taxon>Eukaryota</taxon>
        <taxon>Metazoa</taxon>
        <taxon>Chordata</taxon>
        <taxon>Craniata</taxon>
        <taxon>Vertebrata</taxon>
        <taxon>Euteleostomi</taxon>
        <taxon>Actinopterygii</taxon>
        <taxon>Neopterygii</taxon>
        <taxon>Teleostei</taxon>
        <taxon>Ostariophysi</taxon>
        <taxon>Siluriformes</taxon>
        <taxon>Bagridae</taxon>
        <taxon>Hemibagrus</taxon>
    </lineage>
</organism>